<keyword evidence="6" id="KW-0067">ATP-binding</keyword>
<dbReference type="PROSITE" id="PS50011">
    <property type="entry name" value="PROTEIN_KINASE_DOM"/>
    <property type="match status" value="1"/>
</dbReference>
<dbReference type="InterPro" id="IPR011009">
    <property type="entry name" value="Kinase-like_dom_sf"/>
</dbReference>
<organism evidence="11 12">
    <name type="scientific">Aureococcus anophagefferens</name>
    <name type="common">Harmful bloom alga</name>
    <dbReference type="NCBI Taxonomy" id="44056"/>
    <lineage>
        <taxon>Eukaryota</taxon>
        <taxon>Sar</taxon>
        <taxon>Stramenopiles</taxon>
        <taxon>Ochrophyta</taxon>
        <taxon>Pelagophyceae</taxon>
        <taxon>Pelagomonadales</taxon>
        <taxon>Pelagomonadaceae</taxon>
        <taxon>Aureococcus</taxon>
    </lineage>
</organism>
<dbReference type="Gene3D" id="1.10.510.10">
    <property type="entry name" value="Transferase(Phosphotransferase) domain 1"/>
    <property type="match status" value="1"/>
</dbReference>
<feature type="compositionally biased region" description="Low complexity" evidence="9">
    <location>
        <begin position="445"/>
        <end position="454"/>
    </location>
</feature>
<keyword evidence="5 11" id="KW-0418">Kinase</keyword>
<keyword evidence="3" id="KW-0808">Transferase</keyword>
<sequence length="483" mass="52854">MPEADYRTVEKLGKGAFSQVYKVERRADNAMRGTGARGGGDAATPPPRARADRGCPRYACKRIDISKMQKNEIADAVNEIRVLASIRHPFIVGFYDSFLAKRERELWIVMEICACGDLASKVERYRKKRKRAARALPGRAAALNPPAAAQMAEGLNCLHEQSIVHRDLKAANIFLAEDGSVKIGDLNVSKRMKQGNLLRTQIGTPYYMSPEVWLNKPYGMSSDIWALGCLVYELCALRPPFVGNTFAQLKQGVLVGKYPAVPRAFSYEMSAMIAKMVRVNARERPSVKQILGSEDVKARKASDWYKEPAAMPRQASQGKQQLMDTIVVPHHIRNLQKELPKPCFPDTRPNSPEVWPVGAEGPSGAPRDQAVAQKAANDKDRGGRAPPTDRAPGTAMPIQPKGSAAQLHAEHRAPAPSQNPYRQPSVNKYAGGYGQPSRGPNVKTAASAYGGAAAPPRKPLASQASNRNRAAGYNRRSSGYGYR</sequence>
<evidence type="ECO:0000313" key="12">
    <source>
        <dbReference type="Proteomes" id="UP001363151"/>
    </source>
</evidence>
<proteinExistence type="predicted"/>
<dbReference type="InterPro" id="IPR008271">
    <property type="entry name" value="Ser/Thr_kinase_AS"/>
</dbReference>
<evidence type="ECO:0000313" key="11">
    <source>
        <dbReference type="EMBL" id="KAK7236860.1"/>
    </source>
</evidence>
<dbReference type="InterPro" id="IPR051131">
    <property type="entry name" value="NEK_Ser/Thr_kinase_NIMA"/>
</dbReference>
<comment type="catalytic activity">
    <reaction evidence="7">
        <text>L-threonyl-[protein] + ATP = O-phospho-L-threonyl-[protein] + ADP + H(+)</text>
        <dbReference type="Rhea" id="RHEA:46608"/>
        <dbReference type="Rhea" id="RHEA-COMP:11060"/>
        <dbReference type="Rhea" id="RHEA-COMP:11605"/>
        <dbReference type="ChEBI" id="CHEBI:15378"/>
        <dbReference type="ChEBI" id="CHEBI:30013"/>
        <dbReference type="ChEBI" id="CHEBI:30616"/>
        <dbReference type="ChEBI" id="CHEBI:61977"/>
        <dbReference type="ChEBI" id="CHEBI:456216"/>
        <dbReference type="EC" id="2.7.11.1"/>
    </reaction>
</comment>
<dbReference type="Pfam" id="PF00069">
    <property type="entry name" value="Pkinase"/>
    <property type="match status" value="1"/>
</dbReference>
<keyword evidence="2" id="KW-0723">Serine/threonine-protein kinase</keyword>
<evidence type="ECO:0000256" key="2">
    <source>
        <dbReference type="ARBA" id="ARBA00022527"/>
    </source>
</evidence>
<feature type="region of interest" description="Disordered" evidence="9">
    <location>
        <begin position="338"/>
        <end position="483"/>
    </location>
</feature>
<evidence type="ECO:0000256" key="3">
    <source>
        <dbReference type="ARBA" id="ARBA00022679"/>
    </source>
</evidence>
<dbReference type="EC" id="2.7.11.1" evidence="1"/>
<evidence type="ECO:0000256" key="9">
    <source>
        <dbReference type="SAM" id="MobiDB-lite"/>
    </source>
</evidence>
<dbReference type="InterPro" id="IPR000719">
    <property type="entry name" value="Prot_kinase_dom"/>
</dbReference>
<evidence type="ECO:0000256" key="5">
    <source>
        <dbReference type="ARBA" id="ARBA00022777"/>
    </source>
</evidence>
<dbReference type="EMBL" id="JBBJCI010000256">
    <property type="protein sequence ID" value="KAK7236860.1"/>
    <property type="molecule type" value="Genomic_DNA"/>
</dbReference>
<dbReference type="PANTHER" id="PTHR44899:SF6">
    <property type="entry name" value="SERINE_THREONINE PROTEIN KINASE"/>
    <property type="match status" value="1"/>
</dbReference>
<reference evidence="11 12" key="1">
    <citation type="submission" date="2024-03" db="EMBL/GenBank/DDBJ databases">
        <title>Aureococcus anophagefferens CCMP1851 and Kratosvirus quantuckense: Draft genome of a second virus-susceptible host strain in the model system.</title>
        <authorList>
            <person name="Chase E."/>
            <person name="Truchon A.R."/>
            <person name="Schepens W."/>
            <person name="Wilhelm S.W."/>
        </authorList>
    </citation>
    <scope>NUCLEOTIDE SEQUENCE [LARGE SCALE GENOMIC DNA]</scope>
    <source>
        <strain evidence="11 12">CCMP1851</strain>
    </source>
</reference>
<dbReference type="SUPFAM" id="SSF56112">
    <property type="entry name" value="Protein kinase-like (PK-like)"/>
    <property type="match status" value="1"/>
</dbReference>
<dbReference type="Gene3D" id="3.30.200.20">
    <property type="entry name" value="Phosphorylase Kinase, domain 1"/>
    <property type="match status" value="1"/>
</dbReference>
<feature type="domain" description="Protein kinase" evidence="10">
    <location>
        <begin position="6"/>
        <end position="305"/>
    </location>
</feature>
<accession>A0ABR1FRU9</accession>
<evidence type="ECO:0000256" key="4">
    <source>
        <dbReference type="ARBA" id="ARBA00022741"/>
    </source>
</evidence>
<dbReference type="SMART" id="SM00220">
    <property type="entry name" value="S_TKc"/>
    <property type="match status" value="1"/>
</dbReference>
<evidence type="ECO:0000259" key="10">
    <source>
        <dbReference type="PROSITE" id="PS50011"/>
    </source>
</evidence>
<feature type="region of interest" description="Disordered" evidence="9">
    <location>
        <begin position="31"/>
        <end position="52"/>
    </location>
</feature>
<evidence type="ECO:0000256" key="6">
    <source>
        <dbReference type="ARBA" id="ARBA00022840"/>
    </source>
</evidence>
<dbReference type="Proteomes" id="UP001363151">
    <property type="component" value="Unassembled WGS sequence"/>
</dbReference>
<keyword evidence="12" id="KW-1185">Reference proteome</keyword>
<dbReference type="GO" id="GO:0016301">
    <property type="term" value="F:kinase activity"/>
    <property type="evidence" value="ECO:0007669"/>
    <property type="project" value="UniProtKB-KW"/>
</dbReference>
<evidence type="ECO:0000256" key="7">
    <source>
        <dbReference type="ARBA" id="ARBA00047899"/>
    </source>
</evidence>
<evidence type="ECO:0000256" key="8">
    <source>
        <dbReference type="ARBA" id="ARBA00048679"/>
    </source>
</evidence>
<keyword evidence="4" id="KW-0547">Nucleotide-binding</keyword>
<dbReference type="PANTHER" id="PTHR44899">
    <property type="entry name" value="CAMK FAMILY PROTEIN KINASE"/>
    <property type="match status" value="1"/>
</dbReference>
<evidence type="ECO:0000256" key="1">
    <source>
        <dbReference type="ARBA" id="ARBA00012513"/>
    </source>
</evidence>
<name>A0ABR1FRU9_AURAN</name>
<dbReference type="PROSITE" id="PS00108">
    <property type="entry name" value="PROTEIN_KINASE_ST"/>
    <property type="match status" value="1"/>
</dbReference>
<gene>
    <name evidence="11" type="primary">KIN3</name>
    <name evidence="11" type="ORF">SO694_000920133</name>
</gene>
<comment type="caution">
    <text evidence="11">The sequence shown here is derived from an EMBL/GenBank/DDBJ whole genome shotgun (WGS) entry which is preliminary data.</text>
</comment>
<protein>
    <recommendedName>
        <fullName evidence="1">non-specific serine/threonine protein kinase</fullName>
        <ecNumber evidence="1">2.7.11.1</ecNumber>
    </recommendedName>
</protein>
<feature type="compositionally biased region" description="Polar residues" evidence="9">
    <location>
        <begin position="416"/>
        <end position="426"/>
    </location>
</feature>
<comment type="catalytic activity">
    <reaction evidence="8">
        <text>L-seryl-[protein] + ATP = O-phospho-L-seryl-[protein] + ADP + H(+)</text>
        <dbReference type="Rhea" id="RHEA:17989"/>
        <dbReference type="Rhea" id="RHEA-COMP:9863"/>
        <dbReference type="Rhea" id="RHEA-COMP:11604"/>
        <dbReference type="ChEBI" id="CHEBI:15378"/>
        <dbReference type="ChEBI" id="CHEBI:29999"/>
        <dbReference type="ChEBI" id="CHEBI:30616"/>
        <dbReference type="ChEBI" id="CHEBI:83421"/>
        <dbReference type="ChEBI" id="CHEBI:456216"/>
        <dbReference type="EC" id="2.7.11.1"/>
    </reaction>
</comment>